<dbReference type="InterPro" id="IPR014946">
    <property type="entry name" value="CRR6"/>
</dbReference>
<accession>A0ABC8SWB1</accession>
<reference evidence="1 2" key="1">
    <citation type="submission" date="2024-02" db="EMBL/GenBank/DDBJ databases">
        <authorList>
            <person name="Vignale AGUSTIN F."/>
            <person name="Sosa J E."/>
            <person name="Modenutti C."/>
        </authorList>
    </citation>
    <scope>NUCLEOTIDE SEQUENCE [LARGE SCALE GENOMIC DNA]</scope>
</reference>
<dbReference type="EMBL" id="CAUOFW020003281">
    <property type="protein sequence ID" value="CAK9159012.1"/>
    <property type="molecule type" value="Genomic_DNA"/>
</dbReference>
<protein>
    <submittedName>
        <fullName evidence="1">Uncharacterized protein</fullName>
    </submittedName>
</protein>
<evidence type="ECO:0000313" key="1">
    <source>
        <dbReference type="EMBL" id="CAK9159012.1"/>
    </source>
</evidence>
<comment type="caution">
    <text evidence="1">The sequence shown here is derived from an EMBL/GenBank/DDBJ whole genome shotgun (WGS) entry which is preliminary data.</text>
</comment>
<dbReference type="PANTHER" id="PTHR35724:SF1">
    <property type="entry name" value="PROTEIN CHLORORESPIRATORY REDUCTION 6, CHLOROPLASTIC"/>
    <property type="match status" value="1"/>
</dbReference>
<evidence type="ECO:0000313" key="2">
    <source>
        <dbReference type="Proteomes" id="UP001642360"/>
    </source>
</evidence>
<proteinExistence type="predicted"/>
<dbReference type="PANTHER" id="PTHR35724">
    <property type="entry name" value="PROTEIN CHLORORESPIRATORY REDUCTION 6, CHLOROPLASTIC"/>
    <property type="match status" value="1"/>
</dbReference>
<dbReference type="AlphaFoldDB" id="A0ABC8SWB1"/>
<name>A0ABC8SWB1_9AQUA</name>
<dbReference type="Proteomes" id="UP001642360">
    <property type="component" value="Unassembled WGS sequence"/>
</dbReference>
<dbReference type="Pfam" id="PF08847">
    <property type="entry name" value="Crr6"/>
    <property type="match status" value="1"/>
</dbReference>
<gene>
    <name evidence="1" type="ORF">ILEXP_LOCUS27690</name>
</gene>
<keyword evidence="2" id="KW-1185">Reference proteome</keyword>
<organism evidence="1 2">
    <name type="scientific">Ilex paraguariensis</name>
    <name type="common">yerba mate</name>
    <dbReference type="NCBI Taxonomy" id="185542"/>
    <lineage>
        <taxon>Eukaryota</taxon>
        <taxon>Viridiplantae</taxon>
        <taxon>Streptophyta</taxon>
        <taxon>Embryophyta</taxon>
        <taxon>Tracheophyta</taxon>
        <taxon>Spermatophyta</taxon>
        <taxon>Magnoliopsida</taxon>
        <taxon>eudicotyledons</taxon>
        <taxon>Gunneridae</taxon>
        <taxon>Pentapetalae</taxon>
        <taxon>asterids</taxon>
        <taxon>campanulids</taxon>
        <taxon>Aquifoliales</taxon>
        <taxon>Aquifoliaceae</taxon>
        <taxon>Ilex</taxon>
    </lineage>
</organism>
<sequence>MSSWNISPPPPPTSLISCKSISESLASFSISYLSRQRRQVAASVAFNPSGNFDLSLYNEEDGKGFPCFTKIVVPLFFERIRESSTTNATKEGRHEVLLDNDSIHLLDLAPFHSATGITSPLSAKPKEFLERTIGFTINYTREDEHDPRELSEFLEIRLVFET</sequence>